<dbReference type="InterPro" id="IPR006813">
    <property type="entry name" value="Glyco_trans_17"/>
</dbReference>
<evidence type="ECO:0000313" key="4">
    <source>
        <dbReference type="EMBL" id="KAK7473053.1"/>
    </source>
</evidence>
<keyword evidence="5" id="KW-1185">Reference proteome</keyword>
<sequence>MVASLAQLPVRKSRVVLLFLIFFTVTTSLYYISQNAYQLRNTLSYATRPLWDTEDGPKTIIPHYYAEGMGVDAYTCQLHGWEERKDHSKTKVLDAILMSTELDLLEIRLNELENVVDRFFIVESNATFTGLPKKTYFADNRQRFEKFEKKISYRFIAGPSEHNEAKAFDVEAKTRNEMTRFLRSYMTEYPSGTRSLVIMSDMDELPSAHTIQLLRNCDFGQSIHLQLRNYLYSFEWFLGFNSWRASVHQWNSASYYRHSKSGDTALADTGWHCSYCFRTLPEYITKMKGFSHSDRIGGNNALLDPVRIQETICKGKDIFGMLPEAYSYADLFSQMSLEPLKTAVHLPRFLLRNVDRFRFLLPGGCKREDPPENTIHEEPAEPVFDDLE</sequence>
<dbReference type="Proteomes" id="UP001498398">
    <property type="component" value="Unassembled WGS sequence"/>
</dbReference>
<dbReference type="PANTHER" id="PTHR12224">
    <property type="entry name" value="BETA-1,4-MANNOSYL-GLYCOPROTEIN BETA-1,4-N-ACETYLGLUCOSAMINYL-TRANSFERASE"/>
    <property type="match status" value="1"/>
</dbReference>
<evidence type="ECO:0000313" key="3">
    <source>
        <dbReference type="EMBL" id="KAK7444263.1"/>
    </source>
</evidence>
<name>A0ABR1K6A2_9AGAR</name>
<evidence type="ECO:0000256" key="2">
    <source>
        <dbReference type="SAM" id="Phobius"/>
    </source>
</evidence>
<gene>
    <name evidence="4" type="ORF">VKT23_001157</name>
    <name evidence="3" type="ORF">VKT23_015273</name>
</gene>
<organism evidence="4 5">
    <name type="scientific">Marasmiellus scandens</name>
    <dbReference type="NCBI Taxonomy" id="2682957"/>
    <lineage>
        <taxon>Eukaryota</taxon>
        <taxon>Fungi</taxon>
        <taxon>Dikarya</taxon>
        <taxon>Basidiomycota</taxon>
        <taxon>Agaricomycotina</taxon>
        <taxon>Agaricomycetes</taxon>
        <taxon>Agaricomycetidae</taxon>
        <taxon>Agaricales</taxon>
        <taxon>Marasmiineae</taxon>
        <taxon>Omphalotaceae</taxon>
        <taxon>Marasmiellus</taxon>
    </lineage>
</organism>
<dbReference type="EMBL" id="JBANRG010000001">
    <property type="protein sequence ID" value="KAK7473053.1"/>
    <property type="molecule type" value="Genomic_DNA"/>
</dbReference>
<keyword evidence="2" id="KW-0812">Transmembrane</keyword>
<evidence type="ECO:0000256" key="1">
    <source>
        <dbReference type="SAM" id="MobiDB-lite"/>
    </source>
</evidence>
<reference evidence="4 5" key="1">
    <citation type="submission" date="2024-01" db="EMBL/GenBank/DDBJ databases">
        <title>A draft genome for the cacao thread blight pathogen Marasmiellus scandens.</title>
        <authorList>
            <person name="Baruah I.K."/>
            <person name="Leung J."/>
            <person name="Bukari Y."/>
            <person name="Amoako-Attah I."/>
            <person name="Meinhardt L.W."/>
            <person name="Bailey B.A."/>
            <person name="Cohen S.P."/>
        </authorList>
    </citation>
    <scope>NUCLEOTIDE SEQUENCE [LARGE SCALE GENOMIC DNA]</scope>
    <source>
        <strain evidence="4 5">GH-19</strain>
    </source>
</reference>
<feature type="region of interest" description="Disordered" evidence="1">
    <location>
        <begin position="368"/>
        <end position="388"/>
    </location>
</feature>
<comment type="caution">
    <text evidence="4">The sequence shown here is derived from an EMBL/GenBank/DDBJ whole genome shotgun (WGS) entry which is preliminary data.</text>
</comment>
<evidence type="ECO:0008006" key="6">
    <source>
        <dbReference type="Google" id="ProtNLM"/>
    </source>
</evidence>
<keyword evidence="2" id="KW-1133">Transmembrane helix</keyword>
<feature type="transmembrane region" description="Helical" evidence="2">
    <location>
        <begin position="15"/>
        <end position="33"/>
    </location>
</feature>
<keyword evidence="2" id="KW-0472">Membrane</keyword>
<dbReference type="PANTHER" id="PTHR12224:SF0">
    <property type="entry name" value="BETA-1,4-MANNOSYL-GLYCOPROTEIN 4-BETA-N-ACETYLGLUCOSAMINYLTRANSFERASE"/>
    <property type="match status" value="1"/>
</dbReference>
<proteinExistence type="predicted"/>
<dbReference type="EMBL" id="JBANRG010000051">
    <property type="protein sequence ID" value="KAK7444263.1"/>
    <property type="molecule type" value="Genomic_DNA"/>
</dbReference>
<accession>A0ABR1K6A2</accession>
<protein>
    <recommendedName>
        <fullName evidence="6">Glycosyltransferase family 17 protein</fullName>
    </recommendedName>
</protein>
<evidence type="ECO:0000313" key="5">
    <source>
        <dbReference type="Proteomes" id="UP001498398"/>
    </source>
</evidence>
<feature type="compositionally biased region" description="Basic and acidic residues" evidence="1">
    <location>
        <begin position="368"/>
        <end position="379"/>
    </location>
</feature>
<dbReference type="Pfam" id="PF04724">
    <property type="entry name" value="Glyco_transf_17"/>
    <property type="match status" value="1"/>
</dbReference>